<reference evidence="1" key="1">
    <citation type="submission" date="2018-05" db="EMBL/GenBank/DDBJ databases">
        <authorList>
            <person name="Lanie J.A."/>
            <person name="Ng W.-L."/>
            <person name="Kazmierczak K.M."/>
            <person name="Andrzejewski T.M."/>
            <person name="Davidsen T.M."/>
            <person name="Wayne K.J."/>
            <person name="Tettelin H."/>
            <person name="Glass J.I."/>
            <person name="Rusch D."/>
            <person name="Podicherti R."/>
            <person name="Tsui H.-C.T."/>
            <person name="Winkler M.E."/>
        </authorList>
    </citation>
    <scope>NUCLEOTIDE SEQUENCE</scope>
</reference>
<dbReference type="SUPFAM" id="SSF52317">
    <property type="entry name" value="Class I glutamine amidotransferase-like"/>
    <property type="match status" value="1"/>
</dbReference>
<proteinExistence type="predicted"/>
<evidence type="ECO:0000313" key="1">
    <source>
        <dbReference type="EMBL" id="SVD85760.1"/>
    </source>
</evidence>
<organism evidence="1">
    <name type="scientific">marine metagenome</name>
    <dbReference type="NCBI Taxonomy" id="408172"/>
    <lineage>
        <taxon>unclassified sequences</taxon>
        <taxon>metagenomes</taxon>
        <taxon>ecological metagenomes</taxon>
    </lineage>
</organism>
<dbReference type="Gene3D" id="3.40.50.880">
    <property type="match status" value="1"/>
</dbReference>
<gene>
    <name evidence="1" type="ORF">METZ01_LOCUS438614</name>
</gene>
<sequence length="53" mass="5526">MQSVVVVDSGIVNLKSVIRALAFVGASIHTTSDYKRVLAADRVILPGVGAFPS</sequence>
<feature type="non-terminal residue" evidence="1">
    <location>
        <position position="53"/>
    </location>
</feature>
<dbReference type="InterPro" id="IPR029062">
    <property type="entry name" value="Class_I_gatase-like"/>
</dbReference>
<protein>
    <submittedName>
        <fullName evidence="1">Uncharacterized protein</fullName>
    </submittedName>
</protein>
<name>A0A382YRS7_9ZZZZ</name>
<dbReference type="AlphaFoldDB" id="A0A382YRS7"/>
<dbReference type="EMBL" id="UINC01177890">
    <property type="protein sequence ID" value="SVD85760.1"/>
    <property type="molecule type" value="Genomic_DNA"/>
</dbReference>
<accession>A0A382YRS7</accession>
<dbReference type="PROSITE" id="PS51273">
    <property type="entry name" value="GATASE_TYPE_1"/>
    <property type="match status" value="1"/>
</dbReference>